<evidence type="ECO:0000256" key="3">
    <source>
        <dbReference type="ARBA" id="ARBA00022525"/>
    </source>
</evidence>
<keyword evidence="3" id="KW-0964">Secreted</keyword>
<dbReference type="InterPro" id="IPR013818">
    <property type="entry name" value="Lipase"/>
</dbReference>
<evidence type="ECO:0000256" key="1">
    <source>
        <dbReference type="ARBA" id="ARBA00004613"/>
    </source>
</evidence>
<feature type="domain" description="Lipase" evidence="6">
    <location>
        <begin position="17"/>
        <end position="264"/>
    </location>
</feature>
<comment type="subcellular location">
    <subcellularLocation>
        <location evidence="1">Secreted</location>
    </subcellularLocation>
</comment>
<name>I3QC06_HELAM</name>
<dbReference type="GO" id="GO:0016042">
    <property type="term" value="P:lipid catabolic process"/>
    <property type="evidence" value="ECO:0007669"/>
    <property type="project" value="TreeGrafter"/>
</dbReference>
<evidence type="ECO:0000256" key="2">
    <source>
        <dbReference type="ARBA" id="ARBA00010701"/>
    </source>
</evidence>
<protein>
    <submittedName>
        <fullName evidence="7">Neutral lipase</fullName>
    </submittedName>
</protein>
<dbReference type="PANTHER" id="PTHR11610:SF150">
    <property type="entry name" value="FI01825P-RELATED"/>
    <property type="match status" value="1"/>
</dbReference>
<evidence type="ECO:0000256" key="4">
    <source>
        <dbReference type="RuleBase" id="RU004262"/>
    </source>
</evidence>
<dbReference type="OrthoDB" id="199913at2759"/>
<dbReference type="GO" id="GO:0016298">
    <property type="term" value="F:lipase activity"/>
    <property type="evidence" value="ECO:0007669"/>
    <property type="project" value="InterPro"/>
</dbReference>
<sequence length="296" mass="30956">MVSIAKCVVLLCAAVAASGFELGELDVIFHLFTRTNPTVSQPLVPSVNSIMASLFSPARRTVITIHSHADAVTGNFNAFVVNAHLNAEDVNVLAIDWSPGAGMYSQGLGNAVQCGERIAQFINLLSSTFGYGPNNYRLVGVGLGGHIAGIAGDRTVGEVPHIIAIDPSLVGWTHHPDILKPSNAGLVEVLHATAGLLGYDLPLGDLDFYPNGGTFQNSCAGDVTCSHILGYAFYAESVTAEGGSRFVGTACESYEQAISNSCSGEKDAVFGGLADKSGQTGIYHFFTNFSPPFAQG</sequence>
<dbReference type="EMBL" id="JF999955">
    <property type="protein sequence ID" value="AFI64309.1"/>
    <property type="molecule type" value="mRNA"/>
</dbReference>
<feature type="chain" id="PRO_5003678444" evidence="5">
    <location>
        <begin position="20"/>
        <end position="296"/>
    </location>
</feature>
<dbReference type="SUPFAM" id="SSF53474">
    <property type="entry name" value="alpha/beta-Hydrolases"/>
    <property type="match status" value="1"/>
</dbReference>
<accession>I3QC06</accession>
<dbReference type="AlphaFoldDB" id="I3QC06"/>
<dbReference type="InterPro" id="IPR000734">
    <property type="entry name" value="TAG_lipase"/>
</dbReference>
<dbReference type="Gene3D" id="3.40.50.1820">
    <property type="entry name" value="alpha/beta hydrolase"/>
    <property type="match status" value="1"/>
</dbReference>
<comment type="similarity">
    <text evidence="2 4">Belongs to the AB hydrolase superfamily. Lipase family.</text>
</comment>
<dbReference type="PRINTS" id="PR00821">
    <property type="entry name" value="TAGLIPASE"/>
</dbReference>
<reference evidence="7" key="1">
    <citation type="submission" date="2011-05" db="EMBL/GenBank/DDBJ databases">
        <title>Analysis and Expression of Lipase Genes in Helicoverpa armigera.</title>
        <authorList>
            <person name="Tan-Kristanto A.Y."/>
            <person name="Grubor V.D."/>
            <person name="Heckel D.G."/>
        </authorList>
    </citation>
    <scope>NUCLEOTIDE SEQUENCE</scope>
</reference>
<evidence type="ECO:0000259" key="6">
    <source>
        <dbReference type="Pfam" id="PF00151"/>
    </source>
</evidence>
<feature type="signal peptide" evidence="5">
    <location>
        <begin position="1"/>
        <end position="19"/>
    </location>
</feature>
<dbReference type="GO" id="GO:0017171">
    <property type="term" value="F:serine hydrolase activity"/>
    <property type="evidence" value="ECO:0007669"/>
    <property type="project" value="TreeGrafter"/>
</dbReference>
<evidence type="ECO:0000256" key="5">
    <source>
        <dbReference type="SAM" id="SignalP"/>
    </source>
</evidence>
<dbReference type="Pfam" id="PF00151">
    <property type="entry name" value="Lipase"/>
    <property type="match status" value="1"/>
</dbReference>
<organism evidence="7">
    <name type="scientific">Helicoverpa armigera</name>
    <name type="common">Cotton bollworm</name>
    <name type="synonym">Heliothis armigera</name>
    <dbReference type="NCBI Taxonomy" id="29058"/>
    <lineage>
        <taxon>Eukaryota</taxon>
        <taxon>Metazoa</taxon>
        <taxon>Ecdysozoa</taxon>
        <taxon>Arthropoda</taxon>
        <taxon>Hexapoda</taxon>
        <taxon>Insecta</taxon>
        <taxon>Pterygota</taxon>
        <taxon>Neoptera</taxon>
        <taxon>Endopterygota</taxon>
        <taxon>Lepidoptera</taxon>
        <taxon>Glossata</taxon>
        <taxon>Ditrysia</taxon>
        <taxon>Noctuoidea</taxon>
        <taxon>Noctuidae</taxon>
        <taxon>Heliothinae</taxon>
        <taxon>Helicoverpa</taxon>
    </lineage>
</organism>
<dbReference type="PANTHER" id="PTHR11610">
    <property type="entry name" value="LIPASE"/>
    <property type="match status" value="1"/>
</dbReference>
<dbReference type="InterPro" id="IPR029058">
    <property type="entry name" value="AB_hydrolase_fold"/>
</dbReference>
<dbReference type="GO" id="GO:0005615">
    <property type="term" value="C:extracellular space"/>
    <property type="evidence" value="ECO:0007669"/>
    <property type="project" value="TreeGrafter"/>
</dbReference>
<keyword evidence="5" id="KW-0732">Signal</keyword>
<evidence type="ECO:0000313" key="7">
    <source>
        <dbReference type="EMBL" id="AFI64309.1"/>
    </source>
</evidence>
<gene>
    <name evidence="7" type="primary">Lipn003</name>
</gene>
<proteinExistence type="evidence at transcript level"/>